<accession>A0ABS7QF55</accession>
<dbReference type="InterPro" id="IPR027417">
    <property type="entry name" value="P-loop_NTPase"/>
</dbReference>
<comment type="caution">
    <text evidence="11">The sequence shown here is derived from an EMBL/GenBank/DDBJ whole genome shotgun (WGS) entry which is preliminary data.</text>
</comment>
<dbReference type="Proteomes" id="UP000778578">
    <property type="component" value="Unassembled WGS sequence"/>
</dbReference>
<keyword evidence="7" id="KW-0067">ATP-binding</keyword>
<name>A0ABS7QF55_9ACTN</name>
<reference evidence="11 12" key="1">
    <citation type="submission" date="2021-08" db="EMBL/GenBank/DDBJ databases">
        <title>WGS of actinomycetes from Thailand.</title>
        <authorList>
            <person name="Thawai C."/>
        </authorList>
    </citation>
    <scope>NUCLEOTIDE SEQUENCE [LARGE SCALE GENOMIC DNA]</scope>
    <source>
        <strain evidence="11 12">PLK6-54</strain>
    </source>
</reference>
<dbReference type="InterPro" id="IPR001650">
    <property type="entry name" value="Helicase_C-like"/>
</dbReference>
<dbReference type="InterPro" id="IPR054712">
    <property type="entry name" value="Cas3-like_dom"/>
</dbReference>
<comment type="similarity">
    <text evidence="2">In the central section; belongs to the CRISPR-associated helicase Cas3 family.</text>
</comment>
<dbReference type="SUPFAM" id="SSF52540">
    <property type="entry name" value="P-loop containing nucleoside triphosphate hydrolases"/>
    <property type="match status" value="1"/>
</dbReference>
<dbReference type="Pfam" id="PF18019">
    <property type="entry name" value="Cas3_HD"/>
    <property type="match status" value="1"/>
</dbReference>
<evidence type="ECO:0000256" key="6">
    <source>
        <dbReference type="ARBA" id="ARBA00022806"/>
    </source>
</evidence>
<dbReference type="InterPro" id="IPR041372">
    <property type="entry name" value="Cas3_C"/>
</dbReference>
<keyword evidence="6" id="KW-0347">Helicase</keyword>
<dbReference type="InterPro" id="IPR006483">
    <property type="entry name" value="CRISPR-assoc_Cas3_HD"/>
</dbReference>
<keyword evidence="5" id="KW-0378">Hydrolase</keyword>
<dbReference type="PROSITE" id="PS51643">
    <property type="entry name" value="HD_CAS3"/>
    <property type="match status" value="1"/>
</dbReference>
<dbReference type="Gene3D" id="3.40.50.300">
    <property type="entry name" value="P-loop containing nucleotide triphosphate hydrolases"/>
    <property type="match status" value="2"/>
</dbReference>
<sequence>MGVVEDAGRGGIPLDPWGKFDSTSGESYALLFHLLDAGAVAEALWRSFLTVRQRQIIADGLGVSLEQAARLVAFCAACHDIGKASAFQACEAVAWARVGEVLRADAGGWVWMPHGRASMVALLPVLVELGFEVAGNAGAGVRVAQVAGGHHGRYLALDVAGELRQDGRLGGPLWADLRRRYVRVVHYLLGVDMVPSRMSAQAAVLITGVVMLADRLVSQRGYWTRRASAPAVGAAEHMAGSRAQAPRLVDRAGLSRVVLPEVPFARAHGLPEPNAMQASLIAALGKAGVGGGGAMVLVTDGTGAGKSAAGLEAARLLNAACGTAGWCWLLPTTATADAAYDVAARYVEAHGADRSPLGLVHHQPWLNRAYTDQRIAADLQGSTRDAPWNDTVWDEGEGEERERPREAVTVPDRWLRGWDRALLAQFAVATVDQALMAALPVRHSPLRMLALSGKTAIIDEAHVLDTFTFRQLERLLVWLGAFGTPVVVLSATLPTRAGERLVRAYLRGAGTAAPAGPLVAPYPGWLIADAATGATVVMAAADRERHRGRQRRSVMMGRADVVYRPLGPAPRQVQAGERLAVIGDLVAPVVSGGGYAAVTAATVTDAQETYRHLRDTLDFGGRPADLVLLHARFPGRQRERLMRRVRRALGRDRPYPGRMIVVTTSVLDVSLDIDVDVMISDLAPISWLLQRLGRLWRFQHAWTGQERRPAWVREAGACLTVCHPVGPDGALDVPGHWSHIPAFTLHATAATLAARAAGQPLLLPDAVPALVEEVQAALDTEKGAAVDAVLHRAYTASVRAQEHLSSVQLIPPPHRVASLFDLHRQPLTAATAATRLGMLPRPLLPCYRMPHGRLALDAAGRFELPEGNLRPAHVRALLGRSVPLPATWVARPGAGHPRPPTAWRGHPLLGDLVLLPLTADRAPTAFGDHLLHLDPELGLVHQHTPAV</sequence>
<feature type="domain" description="HD Cas3-type" evidence="10">
    <location>
        <begin position="23"/>
        <end position="216"/>
    </location>
</feature>
<protein>
    <submittedName>
        <fullName evidence="11">CRISPR-associated helicase/endonuclease Cas3</fullName>
    </submittedName>
</protein>
<dbReference type="RefSeq" id="WP_222967575.1">
    <property type="nucleotide sequence ID" value="NZ_JAINZZ010000051.1"/>
</dbReference>
<evidence type="ECO:0000313" key="11">
    <source>
        <dbReference type="EMBL" id="MBY8881598.1"/>
    </source>
</evidence>
<evidence type="ECO:0000256" key="3">
    <source>
        <dbReference type="ARBA" id="ARBA00022723"/>
    </source>
</evidence>
<keyword evidence="12" id="KW-1185">Reference proteome</keyword>
<dbReference type="Pfam" id="PF22590">
    <property type="entry name" value="Cas3-like_C_2"/>
    <property type="match status" value="1"/>
</dbReference>
<keyword evidence="8" id="KW-0051">Antiviral defense</keyword>
<evidence type="ECO:0000256" key="2">
    <source>
        <dbReference type="ARBA" id="ARBA00009046"/>
    </source>
</evidence>
<evidence type="ECO:0000256" key="9">
    <source>
        <dbReference type="SAM" id="MobiDB-lite"/>
    </source>
</evidence>
<dbReference type="PANTHER" id="PTHR47963">
    <property type="entry name" value="DEAD-BOX ATP-DEPENDENT RNA HELICASE 47, MITOCHONDRIAL"/>
    <property type="match status" value="1"/>
</dbReference>
<dbReference type="CDD" id="cd09641">
    <property type="entry name" value="Cas3''_I"/>
    <property type="match status" value="1"/>
</dbReference>
<evidence type="ECO:0000256" key="5">
    <source>
        <dbReference type="ARBA" id="ARBA00022801"/>
    </source>
</evidence>
<evidence type="ECO:0000256" key="1">
    <source>
        <dbReference type="ARBA" id="ARBA00006847"/>
    </source>
</evidence>
<keyword evidence="4" id="KW-0547">Nucleotide-binding</keyword>
<dbReference type="PANTHER" id="PTHR47963:SF9">
    <property type="entry name" value="CRISPR-ASSOCIATED ENDONUCLEASE_HELICASE CAS3"/>
    <property type="match status" value="1"/>
</dbReference>
<feature type="region of interest" description="Disordered" evidence="9">
    <location>
        <begin position="386"/>
        <end position="405"/>
    </location>
</feature>
<dbReference type="SMART" id="SM00490">
    <property type="entry name" value="HELICc"/>
    <property type="match status" value="1"/>
</dbReference>
<evidence type="ECO:0000256" key="8">
    <source>
        <dbReference type="ARBA" id="ARBA00023118"/>
    </source>
</evidence>
<dbReference type="Pfam" id="PF18395">
    <property type="entry name" value="Cas3_C"/>
    <property type="match status" value="1"/>
</dbReference>
<comment type="similarity">
    <text evidence="1">In the N-terminal section; belongs to the CRISPR-associated nuclease Cas3-HD family.</text>
</comment>
<evidence type="ECO:0000256" key="7">
    <source>
        <dbReference type="ARBA" id="ARBA00022840"/>
    </source>
</evidence>
<evidence type="ECO:0000259" key="10">
    <source>
        <dbReference type="PROSITE" id="PS51643"/>
    </source>
</evidence>
<gene>
    <name evidence="11" type="ORF">K7862_28750</name>
</gene>
<proteinExistence type="inferred from homology"/>
<evidence type="ECO:0000313" key="12">
    <source>
        <dbReference type="Proteomes" id="UP000778578"/>
    </source>
</evidence>
<evidence type="ECO:0000256" key="4">
    <source>
        <dbReference type="ARBA" id="ARBA00022741"/>
    </source>
</evidence>
<dbReference type="InterPro" id="IPR038257">
    <property type="entry name" value="CRISPR-assoc_Cas3_HD_sf"/>
</dbReference>
<keyword evidence="3" id="KW-0479">Metal-binding</keyword>
<dbReference type="EMBL" id="JAINZZ010000051">
    <property type="protein sequence ID" value="MBY8881598.1"/>
    <property type="molecule type" value="Genomic_DNA"/>
</dbReference>
<organism evidence="11 12">
    <name type="scientific">Actinacidiphila acidipaludis</name>
    <dbReference type="NCBI Taxonomy" id="2873382"/>
    <lineage>
        <taxon>Bacteria</taxon>
        <taxon>Bacillati</taxon>
        <taxon>Actinomycetota</taxon>
        <taxon>Actinomycetes</taxon>
        <taxon>Kitasatosporales</taxon>
        <taxon>Streptomycetaceae</taxon>
        <taxon>Actinacidiphila</taxon>
    </lineage>
</organism>
<dbReference type="InterPro" id="IPR050547">
    <property type="entry name" value="DEAD_box_RNA_helicases"/>
</dbReference>
<dbReference type="Gene3D" id="1.10.3210.30">
    <property type="match status" value="1"/>
</dbReference>